<evidence type="ECO:0008006" key="8">
    <source>
        <dbReference type="Google" id="ProtNLM"/>
    </source>
</evidence>
<feature type="compositionally biased region" description="Polar residues" evidence="3">
    <location>
        <begin position="132"/>
        <end position="143"/>
    </location>
</feature>
<protein>
    <recommendedName>
        <fullName evidence="8">Coiled-coil domain-containing protein</fullName>
    </recommendedName>
</protein>
<dbReference type="AlphaFoldDB" id="A0A6A4FK45"/>
<evidence type="ECO:0000313" key="4">
    <source>
        <dbReference type="EMBL" id="KAE9032484.1"/>
    </source>
</evidence>
<evidence type="ECO:0000313" key="6">
    <source>
        <dbReference type="Proteomes" id="UP000429607"/>
    </source>
</evidence>
<dbReference type="Proteomes" id="UP000434957">
    <property type="component" value="Unassembled WGS sequence"/>
</dbReference>
<evidence type="ECO:0000313" key="7">
    <source>
        <dbReference type="Proteomes" id="UP000434957"/>
    </source>
</evidence>
<evidence type="ECO:0000256" key="3">
    <source>
        <dbReference type="SAM" id="MobiDB-lite"/>
    </source>
</evidence>
<keyword evidence="1 2" id="KW-0175">Coiled coil</keyword>
<dbReference type="EMBL" id="QXFT01000756">
    <property type="protein sequence ID" value="KAE9336430.1"/>
    <property type="molecule type" value="Genomic_DNA"/>
</dbReference>
<accession>A0A6A4FK45</accession>
<evidence type="ECO:0000256" key="1">
    <source>
        <dbReference type="ARBA" id="ARBA00023054"/>
    </source>
</evidence>
<organism evidence="5 7">
    <name type="scientific">Phytophthora rubi</name>
    <dbReference type="NCBI Taxonomy" id="129364"/>
    <lineage>
        <taxon>Eukaryota</taxon>
        <taxon>Sar</taxon>
        <taxon>Stramenopiles</taxon>
        <taxon>Oomycota</taxon>
        <taxon>Peronosporomycetes</taxon>
        <taxon>Peronosporales</taxon>
        <taxon>Peronosporaceae</taxon>
        <taxon>Phytophthora</taxon>
    </lineage>
</organism>
<keyword evidence="7" id="KW-1185">Reference proteome</keyword>
<dbReference type="PANTHER" id="PTHR21549">
    <property type="entry name" value="MUTATED IN BLADDER CANCER 1"/>
    <property type="match status" value="1"/>
</dbReference>
<feature type="region of interest" description="Disordered" evidence="3">
    <location>
        <begin position="121"/>
        <end position="172"/>
    </location>
</feature>
<name>A0A6A4FK45_9STRA</name>
<dbReference type="InterPro" id="IPR039902">
    <property type="entry name" value="CCDC148/CCDC112"/>
</dbReference>
<gene>
    <name evidence="4" type="ORF">PR001_g10586</name>
    <name evidence="5" type="ORF">PR003_g12511</name>
</gene>
<comment type="caution">
    <text evidence="5">The sequence shown here is derived from an EMBL/GenBank/DDBJ whole genome shotgun (WGS) entry which is preliminary data.</text>
</comment>
<dbReference type="PANTHER" id="PTHR21549:SF1">
    <property type="entry name" value="COILED-COIL DOMAIN-CONTAINING PROTEIN 148"/>
    <property type="match status" value="1"/>
</dbReference>
<feature type="coiled-coil region" evidence="2">
    <location>
        <begin position="489"/>
        <end position="587"/>
    </location>
</feature>
<sequence>MSTAKRSVIPAGAWNRLSVQRGQDACLFAAKAGARKVFRATAGLTIDQQLQVASQLKAEGDDVLKTIRQMKKASKNQKQTTKANNLKFEWLQEHSHLKKLEENCSKDLESMLLRMYNDASTARESKKLEPQDTPSKRSCSTSRSARDRQEIDDDNNGDEKDNNSTPSATSLVSTSTIYAAELEDLIRAEQLNRIGMIKQITSEREQRAALKQLLSVFLKGEGTDAHPEQNNQMLAEDMQADVRQLIYDAVIGRQMVEATLEEEVLSCEKEFDACYRKVLETLRNDAKTVPASADNLDAQEQKIREVFDAAGGNECLDEMLRIEMLEAFRNVFAEFRHDLAQYEKDFVSAASATDAAGSVEAATSKSGGWSDTDEERFLKVLRSYEKKHGTGKKPQLLYDQITLVLPTIPVPDIKKHVRFHQHLRFYQDKRKDRQRELQRGLEELQSEAATKFGIAIEQEQQRLQKLQQFSVMQEQCEQRHDLVSKWRVTKEAKERIERQQREIEAILEAQLQQEEALRWKRKHDQQKLAVDEYKKDKVLRKMADEKLSIEEEQQREAERALQSAVNVERVQYRHHEFQRKLEDMKLEELHKAQLEEQRLAQLNELKEKTPYAQIIANIAPDFERTRQETAAFRSNVEAAQEGLPLNETGLFPSHGYDCNTLFKNARFKLGIALRNAGLSSSEYARQALANIKVCNVGAYRNHVAEPTKLW</sequence>
<dbReference type="EMBL" id="QXFV01000626">
    <property type="protein sequence ID" value="KAE9032484.1"/>
    <property type="molecule type" value="Genomic_DNA"/>
</dbReference>
<reference evidence="5 7" key="1">
    <citation type="submission" date="2018-08" db="EMBL/GenBank/DDBJ databases">
        <title>Genomic investigation of the strawberry pathogen Phytophthora fragariae indicates pathogenicity is determined by transcriptional variation in three key races.</title>
        <authorList>
            <person name="Adams T.M."/>
            <person name="Armitage A.D."/>
            <person name="Sobczyk M.K."/>
            <person name="Bates H.J."/>
            <person name="Dunwell J.M."/>
            <person name="Nellist C.F."/>
            <person name="Harrison R.J."/>
        </authorList>
    </citation>
    <scope>NUCLEOTIDE SEQUENCE [LARGE SCALE GENOMIC DNA]</scope>
    <source>
        <strain evidence="4 6">SCRP249</strain>
        <strain evidence="5 7">SCRP333</strain>
    </source>
</reference>
<feature type="compositionally biased region" description="Basic and acidic residues" evidence="3">
    <location>
        <begin position="121"/>
        <end position="130"/>
    </location>
</feature>
<proteinExistence type="predicted"/>
<evidence type="ECO:0000256" key="2">
    <source>
        <dbReference type="SAM" id="Coils"/>
    </source>
</evidence>
<evidence type="ECO:0000313" key="5">
    <source>
        <dbReference type="EMBL" id="KAE9336430.1"/>
    </source>
</evidence>
<dbReference type="Proteomes" id="UP000429607">
    <property type="component" value="Unassembled WGS sequence"/>
</dbReference>